<dbReference type="Proteomes" id="UP000317209">
    <property type="component" value="Unassembled WGS sequence"/>
</dbReference>
<organism evidence="2 3">
    <name type="scientific">Microbacterium saperdae</name>
    <dbReference type="NCBI Taxonomy" id="69368"/>
    <lineage>
        <taxon>Bacteria</taxon>
        <taxon>Bacillati</taxon>
        <taxon>Actinomycetota</taxon>
        <taxon>Actinomycetes</taxon>
        <taxon>Micrococcales</taxon>
        <taxon>Microbacteriaceae</taxon>
        <taxon>Microbacterium</taxon>
    </lineage>
</organism>
<accession>A0A543BAA6</accession>
<keyword evidence="3" id="KW-1185">Reference proteome</keyword>
<protein>
    <submittedName>
        <fullName evidence="2">Uncharacterized protein</fullName>
    </submittedName>
</protein>
<dbReference type="EMBL" id="VFOX01000002">
    <property type="protein sequence ID" value="TQL81726.1"/>
    <property type="molecule type" value="Genomic_DNA"/>
</dbReference>
<dbReference type="RefSeq" id="WP_141873491.1">
    <property type="nucleotide sequence ID" value="NZ_VFOX01000002.1"/>
</dbReference>
<keyword evidence="1" id="KW-0472">Membrane</keyword>
<comment type="caution">
    <text evidence="2">The sequence shown here is derived from an EMBL/GenBank/DDBJ whole genome shotgun (WGS) entry which is preliminary data.</text>
</comment>
<dbReference type="AlphaFoldDB" id="A0A543BAA6"/>
<evidence type="ECO:0000313" key="3">
    <source>
        <dbReference type="Proteomes" id="UP000317209"/>
    </source>
</evidence>
<keyword evidence="1" id="KW-1133">Transmembrane helix</keyword>
<proteinExistence type="predicted"/>
<evidence type="ECO:0000256" key="1">
    <source>
        <dbReference type="SAM" id="Phobius"/>
    </source>
</evidence>
<keyword evidence="1" id="KW-0812">Transmembrane</keyword>
<gene>
    <name evidence="2" type="ORF">FB560_3201</name>
</gene>
<name>A0A543BAA6_9MICO</name>
<reference evidence="2 3" key="1">
    <citation type="submission" date="2019-06" db="EMBL/GenBank/DDBJ databases">
        <title>Sequencing the genomes of 1000 actinobacteria strains.</title>
        <authorList>
            <person name="Klenk H.-P."/>
        </authorList>
    </citation>
    <scope>NUCLEOTIDE SEQUENCE [LARGE SCALE GENOMIC DNA]</scope>
    <source>
        <strain evidence="2 3">DSM 20169</strain>
    </source>
</reference>
<dbReference type="OrthoDB" id="5061092at2"/>
<evidence type="ECO:0000313" key="2">
    <source>
        <dbReference type="EMBL" id="TQL81726.1"/>
    </source>
</evidence>
<sequence length="271" mass="28063">MDAVDEELRTLRARAYGPHADIANDPAAVRRLDELEALRSAHRSESMISDAAPPVVADVAPEAVRMPDAPAPGISEGLSDLDALFPAAEHPAPAAETTAPREPTGPRRYRRRTLWIVSATAAALAAGLTYAVVSFAPVSASSGAPQIATLTPTPEVEIPVGFIGAVEDAVAFEFHGLTLFVGGGFSGMGDEEGACLLAIDSGSVPTEDLETSGWSADGPIYNGCSVGAFPATVEIPLTVDAPKELRAAFPDGTALQFVLDGDRVGVFLDSE</sequence>
<feature type="transmembrane region" description="Helical" evidence="1">
    <location>
        <begin position="114"/>
        <end position="136"/>
    </location>
</feature>